<dbReference type="OMA" id="WFLDARV"/>
<evidence type="ECO:0000256" key="1">
    <source>
        <dbReference type="ARBA" id="ARBA00004123"/>
    </source>
</evidence>
<evidence type="ECO:0000313" key="3">
    <source>
        <dbReference type="Proteomes" id="UP000095281"/>
    </source>
</evidence>
<dbReference type="WBParaSite" id="MhA1_Contig2350.frz3.gene3">
    <property type="protein sequence ID" value="MhA1_Contig2350.frz3.gene3"/>
    <property type="gene ID" value="MhA1_Contig2350.frz3.gene3"/>
</dbReference>
<dbReference type="SUPFAM" id="SSF46689">
    <property type="entry name" value="Homeodomain-like"/>
    <property type="match status" value="1"/>
</dbReference>
<feature type="domain" description="HTH psq-type" evidence="2">
    <location>
        <begin position="4"/>
        <end position="52"/>
    </location>
</feature>
<dbReference type="Proteomes" id="UP000095281">
    <property type="component" value="Unplaced"/>
</dbReference>
<reference evidence="4" key="1">
    <citation type="submission" date="2016-11" db="UniProtKB">
        <authorList>
            <consortium name="WormBaseParasite"/>
        </authorList>
    </citation>
    <scope>IDENTIFICATION</scope>
</reference>
<evidence type="ECO:0000313" key="4">
    <source>
        <dbReference type="WBParaSite" id="MhA1_Contig2350.frz3.gene3"/>
    </source>
</evidence>
<name>A0A1I8BGV8_MELHA</name>
<organism evidence="3 4">
    <name type="scientific">Meloidogyne hapla</name>
    <name type="common">Root-knot nematode worm</name>
    <dbReference type="NCBI Taxonomy" id="6305"/>
    <lineage>
        <taxon>Eukaryota</taxon>
        <taxon>Metazoa</taxon>
        <taxon>Ecdysozoa</taxon>
        <taxon>Nematoda</taxon>
        <taxon>Chromadorea</taxon>
        <taxon>Rhabditida</taxon>
        <taxon>Tylenchina</taxon>
        <taxon>Tylenchomorpha</taxon>
        <taxon>Tylenchoidea</taxon>
        <taxon>Meloidogynidae</taxon>
        <taxon>Meloidogyninae</taxon>
        <taxon>Meloidogyne</taxon>
    </lineage>
</organism>
<dbReference type="GO" id="GO:0003677">
    <property type="term" value="F:DNA binding"/>
    <property type="evidence" value="ECO:0007669"/>
    <property type="project" value="InterPro"/>
</dbReference>
<dbReference type="GO" id="GO:0005634">
    <property type="term" value="C:nucleus"/>
    <property type="evidence" value="ECO:0007669"/>
    <property type="project" value="UniProtKB-SubCell"/>
</dbReference>
<dbReference type="InterPro" id="IPR007889">
    <property type="entry name" value="HTH_Psq"/>
</dbReference>
<comment type="subcellular location">
    <subcellularLocation>
        <location evidence="1">Nucleus</location>
    </subcellularLocation>
</comment>
<dbReference type="AlphaFoldDB" id="A0A1I8BGV8"/>
<evidence type="ECO:0000259" key="2">
    <source>
        <dbReference type="Pfam" id="PF04218"/>
    </source>
</evidence>
<sequence>MAAKRKAISLETKKDIIDDSQHGVKNSELCRKYNLDRTTVSMIIRNKQNILNAIEKGASACRARIYRHSDLDEALLEWIKIQNSKNVPFNGPLLKACLKIEKIKELKIPEKSVGTL</sequence>
<dbReference type="Gene3D" id="1.10.10.60">
    <property type="entry name" value="Homeodomain-like"/>
    <property type="match status" value="2"/>
</dbReference>
<keyword evidence="3" id="KW-1185">Reference proteome</keyword>
<dbReference type="InterPro" id="IPR009057">
    <property type="entry name" value="Homeodomain-like_sf"/>
</dbReference>
<proteinExistence type="predicted"/>
<accession>A0A1I8BGV8</accession>
<protein>
    <submittedName>
        <fullName evidence="4">HTH psq-type domain-containing protein</fullName>
    </submittedName>
</protein>
<dbReference type="Pfam" id="PF04218">
    <property type="entry name" value="CENP-B_N"/>
    <property type="match status" value="1"/>
</dbReference>